<dbReference type="AlphaFoldDB" id="A0A090DLC1"/>
<dbReference type="EMBL" id="CCNB01000003">
    <property type="protein sequence ID" value="CDX17036.1"/>
    <property type="molecule type" value="Genomic_DNA"/>
</dbReference>
<proteinExistence type="predicted"/>
<organism evidence="1 2">
    <name type="scientific">Mesorhizobium plurifarium</name>
    <dbReference type="NCBI Taxonomy" id="69974"/>
    <lineage>
        <taxon>Bacteria</taxon>
        <taxon>Pseudomonadati</taxon>
        <taxon>Pseudomonadota</taxon>
        <taxon>Alphaproteobacteria</taxon>
        <taxon>Hyphomicrobiales</taxon>
        <taxon>Phyllobacteriaceae</taxon>
        <taxon>Mesorhizobium</taxon>
    </lineage>
</organism>
<dbReference type="SUPFAM" id="SSF55874">
    <property type="entry name" value="ATPase domain of HSP90 chaperone/DNA topoisomerase II/histidine kinase"/>
    <property type="match status" value="1"/>
</dbReference>
<gene>
    <name evidence="1" type="ORF">MPLDJ20_110083</name>
</gene>
<evidence type="ECO:0000313" key="2">
    <source>
        <dbReference type="Proteomes" id="UP000046373"/>
    </source>
</evidence>
<dbReference type="InterPro" id="IPR036890">
    <property type="entry name" value="HATPase_C_sf"/>
</dbReference>
<evidence type="ECO:0008006" key="3">
    <source>
        <dbReference type="Google" id="ProtNLM"/>
    </source>
</evidence>
<sequence length="641" mass="72447">MDQNSLLYDERFLETYAGSIINDPPIAIVELVANTWDAYSTDVSITWPDLGESRVFEIEDNGHGMTRDEFQHIWRTFAYNRIAHGGQKVNPPSDTSGAPRQVFGKNGKGRFASFCFASEYLVTSRKNGQEFVCRVRRTDSDPLVLDEVSFTPEGVQGHGTKIVGQGSPRSVRLTEDKAREIIGSRFLANPAFKVSINGRPITFSDITDLISESKVEVEGLGTVEILHIDSKKSDKSTRQHGIAWWVQSRAVGSCKWSGSDYERVLDGRTSEAKRFTFIVKADFLNEKDAILEDWSGFKDDNDAWQITRAVVQDRIRQIIHAIGQAERERTKSVVIEKHGNSINRLSPVSKERVSSFVDEIVEKCPNFGEAEVSQLTGILTKLEQSQTQYGLLELLHNCEPTDYDKLHEILSQWTIGMAKVVLDEIQTRLKLINELRMKTKKVGIDEVHELQPLFERGLWMFGPQFESIEYTSNVGMTKVIQTLFKDRKGKGSRNRPDFVALPDGSVAFYGRPAFDEDFEQDGIDHVVIVDLKTTGLALGSAEKEQVWRYVKELRARGALKPYAKVNGFVLGDRVEAGETEPTTQGDNVKIVPMLYSTILARAEKRLLSLHERVKDAPFLVEQREELKQFLEPIPVRQAEMV</sequence>
<evidence type="ECO:0000313" key="1">
    <source>
        <dbReference type="EMBL" id="CDX17036.1"/>
    </source>
</evidence>
<dbReference type="Proteomes" id="UP000046373">
    <property type="component" value="Unassembled WGS sequence"/>
</dbReference>
<protein>
    <recommendedName>
        <fullName evidence="3">ATP-binding protein</fullName>
    </recommendedName>
</protein>
<dbReference type="Pfam" id="PF13589">
    <property type="entry name" value="HATPase_c_3"/>
    <property type="match status" value="1"/>
</dbReference>
<name>A0A090DLC1_MESPL</name>
<dbReference type="Gene3D" id="3.30.565.10">
    <property type="entry name" value="Histidine kinase-like ATPase, C-terminal domain"/>
    <property type="match status" value="1"/>
</dbReference>
<accession>A0A090DLC1</accession>
<dbReference type="GeneID" id="31887748"/>
<reference evidence="1 2" key="1">
    <citation type="submission" date="2014-08" db="EMBL/GenBank/DDBJ databases">
        <authorList>
            <person name="Moulin Lionel"/>
        </authorList>
    </citation>
    <scope>NUCLEOTIDE SEQUENCE [LARGE SCALE GENOMIC DNA]</scope>
</reference>